<gene>
    <name evidence="4" type="ORF">C3L33_06896</name>
</gene>
<feature type="non-terminal residue" evidence="4">
    <location>
        <position position="1"/>
    </location>
</feature>
<dbReference type="OrthoDB" id="7676488at2759"/>
<evidence type="ECO:0000256" key="3">
    <source>
        <dbReference type="ARBA" id="ARBA00023065"/>
    </source>
</evidence>
<sequence>MGKIVKTSSFVLTEAMFVTGENIRTSSLKVSRMHRIKVQSRQENVAGMKLPKFEYFTEGDIKNDLTGLARGCQQVQACRAVAAASVKSIEVVVELASLQTSFLTVDEAIKTTNRRVHALANAVKPGRMWWKRWKALERMKGVILVIYRAKELSGDPSLVSK</sequence>
<keyword evidence="2" id="KW-0813">Transport</keyword>
<accession>A0A6A4LYP4</accession>
<organism evidence="4 5">
    <name type="scientific">Rhododendron williamsianum</name>
    <dbReference type="NCBI Taxonomy" id="262921"/>
    <lineage>
        <taxon>Eukaryota</taxon>
        <taxon>Viridiplantae</taxon>
        <taxon>Streptophyta</taxon>
        <taxon>Embryophyta</taxon>
        <taxon>Tracheophyta</taxon>
        <taxon>Spermatophyta</taxon>
        <taxon>Magnoliopsida</taxon>
        <taxon>eudicotyledons</taxon>
        <taxon>Gunneridae</taxon>
        <taxon>Pentapetalae</taxon>
        <taxon>asterids</taxon>
        <taxon>Ericales</taxon>
        <taxon>Ericaceae</taxon>
        <taxon>Ericoideae</taxon>
        <taxon>Rhodoreae</taxon>
        <taxon>Rhododendron</taxon>
    </lineage>
</organism>
<proteinExistence type="inferred from homology"/>
<keyword evidence="3" id="KW-0406">Ion transport</keyword>
<name>A0A6A4LYP4_9ERIC</name>
<keyword evidence="5" id="KW-1185">Reference proteome</keyword>
<dbReference type="InterPro" id="IPR002699">
    <property type="entry name" value="V_ATPase_D"/>
</dbReference>
<dbReference type="GO" id="GO:0046961">
    <property type="term" value="F:proton-transporting ATPase activity, rotational mechanism"/>
    <property type="evidence" value="ECO:0007669"/>
    <property type="project" value="InterPro"/>
</dbReference>
<dbReference type="Gene3D" id="1.10.287.3240">
    <property type="match status" value="1"/>
</dbReference>
<dbReference type="PANTHER" id="PTHR11671">
    <property type="entry name" value="V-TYPE ATP SYNTHASE SUBUNIT D"/>
    <property type="match status" value="1"/>
</dbReference>
<comment type="similarity">
    <text evidence="1">Belongs to the V-ATPase D subunit family.</text>
</comment>
<dbReference type="Pfam" id="PF01813">
    <property type="entry name" value="ATP-synt_D"/>
    <property type="match status" value="1"/>
</dbReference>
<protein>
    <submittedName>
        <fullName evidence="4">Uncharacterized protein</fullName>
    </submittedName>
</protein>
<dbReference type="AlphaFoldDB" id="A0A6A4LYP4"/>
<dbReference type="Proteomes" id="UP000428333">
    <property type="component" value="Linkage Group LG04"/>
</dbReference>
<evidence type="ECO:0000256" key="2">
    <source>
        <dbReference type="ARBA" id="ARBA00022448"/>
    </source>
</evidence>
<evidence type="ECO:0000313" key="5">
    <source>
        <dbReference type="Proteomes" id="UP000428333"/>
    </source>
</evidence>
<dbReference type="EMBL" id="QEFC01000981">
    <property type="protein sequence ID" value="KAE9461204.1"/>
    <property type="molecule type" value="Genomic_DNA"/>
</dbReference>
<evidence type="ECO:0000313" key="4">
    <source>
        <dbReference type="EMBL" id="KAE9461204.1"/>
    </source>
</evidence>
<comment type="caution">
    <text evidence="4">The sequence shown here is derived from an EMBL/GenBank/DDBJ whole genome shotgun (WGS) entry which is preliminary data.</text>
</comment>
<evidence type="ECO:0000256" key="1">
    <source>
        <dbReference type="ARBA" id="ARBA00005850"/>
    </source>
</evidence>
<reference evidence="4 5" key="1">
    <citation type="journal article" date="2019" name="Genome Biol. Evol.">
        <title>The Rhododendron genome and chromosomal organization provide insight into shared whole-genome duplications across the heath family (Ericaceae).</title>
        <authorList>
            <person name="Soza V.L."/>
            <person name="Lindsley D."/>
            <person name="Waalkes A."/>
            <person name="Ramage E."/>
            <person name="Patwardhan R.P."/>
            <person name="Burton J.N."/>
            <person name="Adey A."/>
            <person name="Kumar A."/>
            <person name="Qiu R."/>
            <person name="Shendure J."/>
            <person name="Hall B."/>
        </authorList>
    </citation>
    <scope>NUCLEOTIDE SEQUENCE [LARGE SCALE GENOMIC DNA]</scope>
    <source>
        <strain evidence="4">RSF 1966-606</strain>
    </source>
</reference>